<organism evidence="3 4">
    <name type="scientific">Capillimicrobium parvum</name>
    <dbReference type="NCBI Taxonomy" id="2884022"/>
    <lineage>
        <taxon>Bacteria</taxon>
        <taxon>Bacillati</taxon>
        <taxon>Actinomycetota</taxon>
        <taxon>Thermoleophilia</taxon>
        <taxon>Solirubrobacterales</taxon>
        <taxon>Capillimicrobiaceae</taxon>
        <taxon>Capillimicrobium</taxon>
    </lineage>
</organism>
<evidence type="ECO:0000256" key="1">
    <source>
        <dbReference type="ARBA" id="ARBA00005254"/>
    </source>
</evidence>
<dbReference type="Proteomes" id="UP001162834">
    <property type="component" value="Chromosome"/>
</dbReference>
<dbReference type="Gene3D" id="3.10.129.10">
    <property type="entry name" value="Hotdog Thioesterase"/>
    <property type="match status" value="1"/>
</dbReference>
<dbReference type="AlphaFoldDB" id="A0A9E6XYT0"/>
<dbReference type="InterPro" id="IPR029069">
    <property type="entry name" value="HotDog_dom_sf"/>
</dbReference>
<accession>A0A9E6XYT0</accession>
<gene>
    <name evidence="3" type="ORF">DSM104329_03315</name>
</gene>
<feature type="domain" description="MaoC-like" evidence="2">
    <location>
        <begin position="23"/>
        <end position="134"/>
    </location>
</feature>
<dbReference type="Pfam" id="PF01575">
    <property type="entry name" value="MaoC_dehydratas"/>
    <property type="match status" value="1"/>
</dbReference>
<dbReference type="EC" id="4.2.1.17" evidence="3"/>
<dbReference type="InterPro" id="IPR002539">
    <property type="entry name" value="MaoC-like_dom"/>
</dbReference>
<reference evidence="3" key="1">
    <citation type="journal article" date="2022" name="Int. J. Syst. Evol. Microbiol.">
        <title>Pseudomonas aegrilactucae sp. nov. and Pseudomonas morbosilactucae sp. nov., pathogens causing bacterial rot of lettuce in Japan.</title>
        <authorList>
            <person name="Sawada H."/>
            <person name="Fujikawa T."/>
            <person name="Satou M."/>
        </authorList>
    </citation>
    <scope>NUCLEOTIDE SEQUENCE</scope>
    <source>
        <strain evidence="3">0166_1</strain>
    </source>
</reference>
<dbReference type="GO" id="GO:0004300">
    <property type="term" value="F:enoyl-CoA hydratase activity"/>
    <property type="evidence" value="ECO:0007669"/>
    <property type="project" value="UniProtKB-EC"/>
</dbReference>
<evidence type="ECO:0000313" key="3">
    <source>
        <dbReference type="EMBL" id="UGS36904.1"/>
    </source>
</evidence>
<comment type="similarity">
    <text evidence="1">Belongs to the enoyl-CoA hydratase/isomerase family.</text>
</comment>
<dbReference type="PANTHER" id="PTHR42993:SF1">
    <property type="entry name" value="MAOC-LIKE DEHYDRATASE DOMAIN-CONTAINING PROTEIN"/>
    <property type="match status" value="1"/>
</dbReference>
<name>A0A9E6XYT0_9ACTN</name>
<dbReference type="RefSeq" id="WP_259310967.1">
    <property type="nucleotide sequence ID" value="NZ_CP087164.1"/>
</dbReference>
<keyword evidence="4" id="KW-1185">Reference proteome</keyword>
<dbReference type="SUPFAM" id="SSF54637">
    <property type="entry name" value="Thioesterase/thiol ester dehydrase-isomerase"/>
    <property type="match status" value="1"/>
</dbReference>
<evidence type="ECO:0000259" key="2">
    <source>
        <dbReference type="Pfam" id="PF01575"/>
    </source>
</evidence>
<keyword evidence="3" id="KW-0456">Lyase</keyword>
<dbReference type="InterPro" id="IPR039375">
    <property type="entry name" value="NodN-like"/>
</dbReference>
<dbReference type="PANTHER" id="PTHR42993">
    <property type="entry name" value="MAOC-LIKE DEHYDRATASE DOMAIN-CONTAINING PROTEIN"/>
    <property type="match status" value="1"/>
</dbReference>
<dbReference type="CDD" id="cd03450">
    <property type="entry name" value="NodN"/>
    <property type="match status" value="1"/>
</dbReference>
<evidence type="ECO:0000313" key="4">
    <source>
        <dbReference type="Proteomes" id="UP001162834"/>
    </source>
</evidence>
<proteinExistence type="inferred from homology"/>
<sequence length="159" mass="17121">MSTSEPPAIAGLVSDIAGLPRHAGTHLGHTDWRTVTQAEVDQFADLTDDHNFIHVDPERAAQTPFGSTIMHGYFTLSLLAPVTQTLLQVTDAAMNVNYGLEKVRFPAPVPVGARFRGGAELTEVTEVKGGVQTRVVATIEVEGSEKPALVAECLFRHYA</sequence>
<dbReference type="KEGG" id="sbae:DSM104329_03315"/>
<dbReference type="EMBL" id="CP087164">
    <property type="protein sequence ID" value="UGS36904.1"/>
    <property type="molecule type" value="Genomic_DNA"/>
</dbReference>
<protein>
    <submittedName>
        <fullName evidence="3">Enoyl-CoA hydratase 1</fullName>
        <ecNumber evidence="3">4.2.1.17</ecNumber>
    </submittedName>
</protein>